<dbReference type="EMBL" id="JAYJLD010000005">
    <property type="protein sequence ID" value="MEB3101060.1"/>
    <property type="molecule type" value="Genomic_DNA"/>
</dbReference>
<dbReference type="InterPro" id="IPR016055">
    <property type="entry name" value="A-D-PHexomutase_a/b/a-I/II/III"/>
</dbReference>
<proteinExistence type="inferred from homology"/>
<dbReference type="InterPro" id="IPR005835">
    <property type="entry name" value="NTP_transferase_dom"/>
</dbReference>
<organism evidence="6 7">
    <name type="scientific">Ferviditalea candida</name>
    <dbReference type="NCBI Taxonomy" id="3108399"/>
    <lineage>
        <taxon>Bacteria</taxon>
        <taxon>Bacillati</taxon>
        <taxon>Bacillota</taxon>
        <taxon>Bacilli</taxon>
        <taxon>Bacillales</taxon>
        <taxon>Paenibacillaceae</taxon>
        <taxon>Ferviditalea</taxon>
    </lineage>
</organism>
<dbReference type="InterPro" id="IPR050486">
    <property type="entry name" value="Mannose-1P_guanyltransferase"/>
</dbReference>
<comment type="caution">
    <text evidence="6">The sequence shown here is derived from an EMBL/GenBank/DDBJ whole genome shotgun (WGS) entry which is preliminary data.</text>
</comment>
<dbReference type="Proteomes" id="UP001310386">
    <property type="component" value="Unassembled WGS sequence"/>
</dbReference>
<evidence type="ECO:0000313" key="6">
    <source>
        <dbReference type="EMBL" id="MEB3101060.1"/>
    </source>
</evidence>
<dbReference type="InterPro" id="IPR005844">
    <property type="entry name" value="A-D-PHexomutase_a/b/a-I"/>
</dbReference>
<dbReference type="InterPro" id="IPR056729">
    <property type="entry name" value="GMPPB_C"/>
</dbReference>
<evidence type="ECO:0000259" key="4">
    <source>
        <dbReference type="Pfam" id="PF02878"/>
    </source>
</evidence>
<dbReference type="Gene3D" id="3.90.550.10">
    <property type="entry name" value="Spore Coat Polysaccharide Biosynthesis Protein SpsA, Chain A"/>
    <property type="match status" value="1"/>
</dbReference>
<dbReference type="SUPFAM" id="SSF53738">
    <property type="entry name" value="Phosphoglucomutase, first 3 domains"/>
    <property type="match status" value="1"/>
</dbReference>
<dbReference type="RefSeq" id="WP_371753174.1">
    <property type="nucleotide sequence ID" value="NZ_JAYJLD010000005.1"/>
</dbReference>
<feature type="domain" description="Nucleotidyl transferase" evidence="3">
    <location>
        <begin position="2"/>
        <end position="228"/>
    </location>
</feature>
<feature type="domain" description="Alpha-D-phosphohexomutase alpha/beta/alpha" evidence="4">
    <location>
        <begin position="384"/>
        <end position="511"/>
    </location>
</feature>
<name>A0ABU5ZEX7_9BACL</name>
<dbReference type="SUPFAM" id="SSF55957">
    <property type="entry name" value="Phosphoglucomutase, C-terminal domain"/>
    <property type="match status" value="1"/>
</dbReference>
<dbReference type="Pfam" id="PF00483">
    <property type="entry name" value="NTP_transferase"/>
    <property type="match status" value="1"/>
</dbReference>
<sequence length="799" mass="89906">MKAVILAGGKGTRLRPLTCHLPKPMVPLLNRPCMEYIIELLRDHDITEIAVTVQYMPEVIRSYFGDGSDWSVRLHYFEETVPLGTAGSIKNAQAFLDERFIVISGDALTDFDLSTAAKEHERKNALATMVLSHVNEPLEYGIVMTDEDGKVNRFLEKPDWSEVFSDTVNTGIYILEPEVLNFIPFDREYDFSNQLFPELLKNGVPLYGHVSEGYWSDIGNLTQYRQSQFDMLDRKVNVRIKGREVQPRIFIGENVDLHPGVRWIGPAFIGDHSQLEEDVEIGPYCVIGKNNRISKGSSLQQTILWDMNHIKEKNELNGATLCSRIQCHPDSYFSDGSVIGSQCVIGAKTQIKPQVKVWPNKQIRENTLLHSSLIWGDQASRTLYKSNGVSGIANVEITPEFAAKFAEAYGSLGVGKTFTVSSCPHPYGKLIKQVIASGLASVGANTIDLDEATPPVVRFAIRRGSAQGGIHVQMSAKSGTEICSFECYDEQGLPIAKKLERKVENAFWQEDYVRSPISGLGVNQNDYSAIRAYLQQLFMEIQGGSSSRLTVVAAAHNPLVRRMLGKMMEHLNAQLIMLPASGKTMNDISRFIKENRADLGIMIDHDGKNMKLFTHLGEPVKEDQLSIIKLMSFFQYRKNQCIGIPVSAPNIIEYISENLGSRTVRTKENVRAIMEVSPELDFHPLFDAIYAAGLIARHIADSGVSLAEWLQWIPRFSLYREHIECPWEAKGKIMRMMMELTKGKQVELLDGIKFHHDRGWVLLLPDTDDPVFVVIAHSEQPEYAKELIDSYREHIISCL</sequence>
<dbReference type="SUPFAM" id="SSF53448">
    <property type="entry name" value="Nucleotide-diphospho-sugar transferases"/>
    <property type="match status" value="1"/>
</dbReference>
<comment type="similarity">
    <text evidence="1">Belongs to the transferase hexapeptide repeat family.</text>
</comment>
<evidence type="ECO:0000313" key="7">
    <source>
        <dbReference type="Proteomes" id="UP001310386"/>
    </source>
</evidence>
<evidence type="ECO:0000256" key="1">
    <source>
        <dbReference type="ARBA" id="ARBA00007274"/>
    </source>
</evidence>
<dbReference type="Pfam" id="PF25087">
    <property type="entry name" value="GMPPB_C"/>
    <property type="match status" value="1"/>
</dbReference>
<dbReference type="Gene3D" id="3.40.120.10">
    <property type="entry name" value="Alpha-D-Glucose-1,6-Bisphosphate, subunit A, domain 3"/>
    <property type="match status" value="3"/>
</dbReference>
<comment type="similarity">
    <text evidence="2">Belongs to the phosphohexose mutase family.</text>
</comment>
<protein>
    <submittedName>
        <fullName evidence="6">Sugar phosphate nucleotidyltransferase</fullName>
    </submittedName>
</protein>
<dbReference type="PANTHER" id="PTHR22572">
    <property type="entry name" value="SUGAR-1-PHOSPHATE GUANYL TRANSFERASE"/>
    <property type="match status" value="1"/>
</dbReference>
<dbReference type="CDD" id="cd04181">
    <property type="entry name" value="NTP_transferase"/>
    <property type="match status" value="1"/>
</dbReference>
<feature type="domain" description="Mannose-1-phosphate guanyltransferase C-terminal" evidence="5">
    <location>
        <begin position="264"/>
        <end position="367"/>
    </location>
</feature>
<dbReference type="InterPro" id="IPR011004">
    <property type="entry name" value="Trimer_LpxA-like_sf"/>
</dbReference>
<accession>A0ABU5ZEX7</accession>
<evidence type="ECO:0000256" key="2">
    <source>
        <dbReference type="ARBA" id="ARBA00010231"/>
    </source>
</evidence>
<dbReference type="InterPro" id="IPR036900">
    <property type="entry name" value="A-D-PHexomutase_C_sf"/>
</dbReference>
<keyword evidence="7" id="KW-1185">Reference proteome</keyword>
<dbReference type="SUPFAM" id="SSF51161">
    <property type="entry name" value="Trimeric LpxA-like enzymes"/>
    <property type="match status" value="1"/>
</dbReference>
<gene>
    <name evidence="6" type="ORF">VF724_05225</name>
</gene>
<dbReference type="Gene3D" id="2.160.10.10">
    <property type="entry name" value="Hexapeptide repeat proteins"/>
    <property type="match status" value="1"/>
</dbReference>
<dbReference type="InterPro" id="IPR029044">
    <property type="entry name" value="Nucleotide-diphossugar_trans"/>
</dbReference>
<dbReference type="Gene3D" id="3.30.310.50">
    <property type="entry name" value="Alpha-D-phosphohexomutase, C-terminal domain"/>
    <property type="match status" value="1"/>
</dbReference>
<reference evidence="6" key="1">
    <citation type="submission" date="2023-12" db="EMBL/GenBank/DDBJ databases">
        <title>Fervidustalea candida gen. nov., sp. nov., a novel member of the family Paenibacillaceae isolated from a geothermal area.</title>
        <authorList>
            <person name="Li W.-J."/>
            <person name="Jiao J.-Y."/>
            <person name="Chen Y."/>
        </authorList>
    </citation>
    <scope>NUCLEOTIDE SEQUENCE</scope>
    <source>
        <strain evidence="6">SYSU GA230002</strain>
    </source>
</reference>
<dbReference type="Pfam" id="PF02878">
    <property type="entry name" value="PGM_PMM_I"/>
    <property type="match status" value="1"/>
</dbReference>
<evidence type="ECO:0000259" key="3">
    <source>
        <dbReference type="Pfam" id="PF00483"/>
    </source>
</evidence>
<evidence type="ECO:0000259" key="5">
    <source>
        <dbReference type="Pfam" id="PF25087"/>
    </source>
</evidence>